<evidence type="ECO:0000313" key="1">
    <source>
        <dbReference type="EMBL" id="SEW03325.1"/>
    </source>
</evidence>
<dbReference type="STRING" id="355548.SAMN04487945_1043"/>
<dbReference type="Proteomes" id="UP000198518">
    <property type="component" value="Unassembled WGS sequence"/>
</dbReference>
<gene>
    <name evidence="1" type="ORF">SAMN04487945_1043</name>
</gene>
<proteinExistence type="predicted"/>
<keyword evidence="2" id="KW-1185">Reference proteome</keyword>
<evidence type="ECO:0000313" key="2">
    <source>
        <dbReference type="Proteomes" id="UP000198518"/>
    </source>
</evidence>
<dbReference type="AlphaFoldDB" id="A0A1I0NPI7"/>
<reference evidence="1 2" key="1">
    <citation type="submission" date="2016-10" db="EMBL/GenBank/DDBJ databases">
        <authorList>
            <person name="de Groot N.N."/>
        </authorList>
    </citation>
    <scope>NUCLEOTIDE SEQUENCE [LARGE SCALE GENOMIC DNA]</scope>
    <source>
        <strain evidence="1 2">CGMCC 1.5337</strain>
    </source>
</reference>
<accession>A0A1I0NPI7</accession>
<sequence length="193" mass="21784">MTAEFELDFITDVEAYIKRVKMAGGAGGFGLETVPVSVRVHGEYVPEEGWHKRAPEGFNNILSLWSLITESSEVLTSDMEDKQIHYGPIIDSHKEMFVILTDCENDGKVGLEWGGADAFEAEQTIDRETFATEILTTGEEFVKFIETEVIPYCEDHPNTLGVRDIRMFLPDFKEPVEDLANHLGRQPAWQNDS</sequence>
<dbReference type="EMBL" id="FOJA01000001">
    <property type="protein sequence ID" value="SEW03325.1"/>
    <property type="molecule type" value="Genomic_DNA"/>
</dbReference>
<organism evidence="1 2">
    <name type="scientific">Halobacterium jilantaiense</name>
    <dbReference type="NCBI Taxonomy" id="355548"/>
    <lineage>
        <taxon>Archaea</taxon>
        <taxon>Methanobacteriati</taxon>
        <taxon>Methanobacteriota</taxon>
        <taxon>Stenosarchaea group</taxon>
        <taxon>Halobacteria</taxon>
        <taxon>Halobacteriales</taxon>
        <taxon>Halobacteriaceae</taxon>
        <taxon>Halobacterium</taxon>
    </lineage>
</organism>
<protein>
    <submittedName>
        <fullName evidence="1">Uncharacterized protein</fullName>
    </submittedName>
</protein>
<name>A0A1I0NPI7_9EURY</name>